<feature type="domain" description="CobB/CobQ-like glutamine amidotransferase" evidence="4">
    <location>
        <begin position="18"/>
        <end position="194"/>
    </location>
</feature>
<proteinExistence type="inferred from homology"/>
<evidence type="ECO:0000313" key="6">
    <source>
        <dbReference type="Proteomes" id="UP001500945"/>
    </source>
</evidence>
<dbReference type="EMBL" id="BAABGM010000001">
    <property type="protein sequence ID" value="GAA4397829.1"/>
    <property type="molecule type" value="Genomic_DNA"/>
</dbReference>
<sequence length="257" mass="26841">MSPLRIAVLHPLATAAQGDEGNARVLARRADLRGIRSTVTWVHQGAVPEADIYLVGGLDDDRMPVLAQRLRAGGLAERVSGGAVVLAVNAGYQVLGHSYVAPDGARHAGLGLIDVRSSRSTSPFLGPVITRPDPALGLAALSGYESHHGTTDVGPGAVAFVALELGHGNDGEHDGARQGHIIGTYVHGPLLARNADLADLLLIWGTGAPLVDAPSPTADALRSQRITEDRADPTGWGGRVYGRARRRSRPRLGTRGS</sequence>
<dbReference type="InterPro" id="IPR043702">
    <property type="entry name" value="Lipid_II_synth_GatD"/>
</dbReference>
<dbReference type="SUPFAM" id="SSF52317">
    <property type="entry name" value="Class I glutamine amidotransferase-like"/>
    <property type="match status" value="1"/>
</dbReference>
<keyword evidence="2" id="KW-0961">Cell wall biogenesis/degradation</keyword>
<reference evidence="6" key="1">
    <citation type="journal article" date="2019" name="Int. J. Syst. Evol. Microbiol.">
        <title>The Global Catalogue of Microorganisms (GCM) 10K type strain sequencing project: providing services to taxonomists for standard genome sequencing and annotation.</title>
        <authorList>
            <consortium name="The Broad Institute Genomics Platform"/>
            <consortium name="The Broad Institute Genome Sequencing Center for Infectious Disease"/>
            <person name="Wu L."/>
            <person name="Ma J."/>
        </authorList>
    </citation>
    <scope>NUCLEOTIDE SEQUENCE [LARGE SCALE GENOMIC DNA]</scope>
    <source>
        <strain evidence="6">JCM 17809</strain>
    </source>
</reference>
<dbReference type="Proteomes" id="UP001500945">
    <property type="component" value="Unassembled WGS sequence"/>
</dbReference>
<keyword evidence="2" id="KW-0573">Peptidoglycan synthesis</keyword>
<feature type="region of interest" description="Disordered" evidence="3">
    <location>
        <begin position="229"/>
        <end position="257"/>
    </location>
</feature>
<evidence type="ECO:0000256" key="1">
    <source>
        <dbReference type="ARBA" id="ARBA00022962"/>
    </source>
</evidence>
<keyword evidence="1 2" id="KW-0315">Glutamine amidotransferase</keyword>
<dbReference type="Pfam" id="PF07685">
    <property type="entry name" value="GATase_3"/>
    <property type="match status" value="1"/>
</dbReference>
<keyword evidence="2" id="KW-0436">Ligase</keyword>
<dbReference type="HAMAP" id="MF_02213">
    <property type="entry name" value="Lipid_II_synth_GatD"/>
    <property type="match status" value="1"/>
</dbReference>
<comment type="catalytic activity">
    <reaction evidence="2">
        <text>L-glutamine + H2O = L-glutamate + NH4(+)</text>
        <dbReference type="Rhea" id="RHEA:15889"/>
        <dbReference type="ChEBI" id="CHEBI:15377"/>
        <dbReference type="ChEBI" id="CHEBI:28938"/>
        <dbReference type="ChEBI" id="CHEBI:29985"/>
        <dbReference type="ChEBI" id="CHEBI:58359"/>
        <dbReference type="EC" id="3.5.1.2"/>
    </reaction>
</comment>
<keyword evidence="6" id="KW-1185">Reference proteome</keyword>
<dbReference type="EC" id="6.3.5.13" evidence="2"/>
<dbReference type="InterPro" id="IPR011698">
    <property type="entry name" value="GATase_3"/>
</dbReference>
<gene>
    <name evidence="2" type="primary">gatD</name>
    <name evidence="5" type="ORF">GCM10023168_03210</name>
</gene>
<protein>
    <recommendedName>
        <fullName evidence="2">Lipid II isoglutaminyl synthase (glutamine-hydrolyzing) subunit GatD</fullName>
        <ecNumber evidence="2">6.3.5.13</ecNumber>
    </recommendedName>
    <alternativeName>
        <fullName evidence="2">Lipid II isoglutaminyl synthase glutaminase subunit</fullName>
        <ecNumber evidence="2">3.5.1.2</ecNumber>
    </alternativeName>
</protein>
<comment type="pathway">
    <text evidence="2">Cell wall biogenesis; peptidoglycan biosynthesis.</text>
</comment>
<dbReference type="PANTHER" id="PTHR21343:SF9">
    <property type="entry name" value="LIPID II ISOGLUTAMINYL SYNTHASE (GLUTAMINE-HYDROLYZING) SUBUNIT GATD"/>
    <property type="match status" value="1"/>
</dbReference>
<evidence type="ECO:0000313" key="5">
    <source>
        <dbReference type="EMBL" id="GAA4397829.1"/>
    </source>
</evidence>
<comment type="catalytic activity">
    <reaction evidence="2">
        <text>beta-D-GlcNAc-(1-&gt;4)-Mur2Ac(oyl-L-Ala-gamma-D-Glu-L-Lys-D-Ala-D-Ala)-di-trans,octa-cis-undecaprenyl diphosphate + L-glutamine + ATP + H2O = beta-D-GlcNAc-(1-&gt;4)-Mur2Ac(oyl-L-Ala-D-isoglutaminyl-L-Lys-D-Ala-D-Ala)-di-trans,octa-cis-undecaprenyl diphosphate + L-glutamate + ADP + phosphate + H(+)</text>
        <dbReference type="Rhea" id="RHEA:57928"/>
        <dbReference type="ChEBI" id="CHEBI:15377"/>
        <dbReference type="ChEBI" id="CHEBI:15378"/>
        <dbReference type="ChEBI" id="CHEBI:29985"/>
        <dbReference type="ChEBI" id="CHEBI:30616"/>
        <dbReference type="ChEBI" id="CHEBI:43474"/>
        <dbReference type="ChEBI" id="CHEBI:58359"/>
        <dbReference type="ChEBI" id="CHEBI:60033"/>
        <dbReference type="ChEBI" id="CHEBI:62233"/>
        <dbReference type="ChEBI" id="CHEBI:456216"/>
        <dbReference type="EC" id="6.3.5.13"/>
    </reaction>
</comment>
<dbReference type="EC" id="3.5.1.2" evidence="2"/>
<comment type="function">
    <text evidence="2">The lipid II isoglutaminyl synthase complex catalyzes the formation of alpha-D-isoglutamine in the cell wall lipid II stem peptide. The GatD subunit catalyzes the hydrolysis of glutamine to glutamate and ammonia. The resulting ammonia molecule is channeled to the active site of MurT.</text>
</comment>
<organism evidence="5 6">
    <name type="scientific">Fodinibacter luteus</name>
    <dbReference type="NCBI Taxonomy" id="552064"/>
    <lineage>
        <taxon>Bacteria</taxon>
        <taxon>Bacillati</taxon>
        <taxon>Actinomycetota</taxon>
        <taxon>Actinomycetes</taxon>
        <taxon>Micrococcales</taxon>
        <taxon>Intrasporangiaceae</taxon>
        <taxon>Fodinibacter (ex Wang et al. 2009)</taxon>
    </lineage>
</organism>
<comment type="similarity">
    <text evidence="2">Belongs to the CobB/CobQ family. GatD subfamily.</text>
</comment>
<dbReference type="PANTHER" id="PTHR21343">
    <property type="entry name" value="DETHIOBIOTIN SYNTHETASE"/>
    <property type="match status" value="1"/>
</dbReference>
<dbReference type="InterPro" id="IPR029062">
    <property type="entry name" value="Class_I_gatase-like"/>
</dbReference>
<keyword evidence="2" id="KW-0378">Hydrolase</keyword>
<comment type="caution">
    <text evidence="5">The sequence shown here is derived from an EMBL/GenBank/DDBJ whole genome shotgun (WGS) entry which is preliminary data.</text>
</comment>
<evidence type="ECO:0000259" key="4">
    <source>
        <dbReference type="Pfam" id="PF07685"/>
    </source>
</evidence>
<evidence type="ECO:0000256" key="3">
    <source>
        <dbReference type="SAM" id="MobiDB-lite"/>
    </source>
</evidence>
<accession>A0ABP8JZ30</accession>
<feature type="compositionally biased region" description="Basic residues" evidence="3">
    <location>
        <begin position="242"/>
        <end position="257"/>
    </location>
</feature>
<evidence type="ECO:0000256" key="2">
    <source>
        <dbReference type="HAMAP-Rule" id="MF_02213"/>
    </source>
</evidence>
<dbReference type="RefSeq" id="WP_345201553.1">
    <property type="nucleotide sequence ID" value="NZ_BAABGM010000001.1"/>
</dbReference>
<name>A0ABP8JZ30_9MICO</name>
<comment type="subunit">
    <text evidence="2">Forms a heterodimer with MurT.</text>
</comment>
<feature type="active site" evidence="2">
    <location>
        <position position="187"/>
    </location>
</feature>
<comment type="caution">
    <text evidence="2">Lacks conserved residue(s) required for the propagation of feature annotation.</text>
</comment>
<keyword evidence="2" id="KW-0133">Cell shape</keyword>
<dbReference type="PROSITE" id="PS51274">
    <property type="entry name" value="GATASE_COBBQ"/>
    <property type="match status" value="1"/>
</dbReference>